<keyword evidence="3 4" id="KW-0472">Membrane</keyword>
<dbReference type="STRING" id="1121429.SAMN02745133_00717"/>
<feature type="domain" description="Penicillin-binding protein transpeptidase" evidence="5">
    <location>
        <begin position="259"/>
        <end position="559"/>
    </location>
</feature>
<name>A0A1M4UPL4_9FIRM</name>
<dbReference type="SUPFAM" id="SSF56519">
    <property type="entry name" value="Penicillin binding protein dimerisation domain"/>
    <property type="match status" value="1"/>
</dbReference>
<dbReference type="GO" id="GO:0008658">
    <property type="term" value="F:penicillin binding"/>
    <property type="evidence" value="ECO:0007669"/>
    <property type="project" value="InterPro"/>
</dbReference>
<evidence type="ECO:0000313" key="7">
    <source>
        <dbReference type="EMBL" id="SHE58533.1"/>
    </source>
</evidence>
<dbReference type="OrthoDB" id="9804124at2"/>
<protein>
    <submittedName>
        <fullName evidence="7">Penicillin-binding protein 2</fullName>
    </submittedName>
</protein>
<organism evidence="7 8">
    <name type="scientific">Desulforamulus putei DSM 12395</name>
    <dbReference type="NCBI Taxonomy" id="1121429"/>
    <lineage>
        <taxon>Bacteria</taxon>
        <taxon>Bacillati</taxon>
        <taxon>Bacillota</taxon>
        <taxon>Clostridia</taxon>
        <taxon>Eubacteriales</taxon>
        <taxon>Peptococcaceae</taxon>
        <taxon>Desulforamulus</taxon>
    </lineage>
</organism>
<evidence type="ECO:0000313" key="8">
    <source>
        <dbReference type="Proteomes" id="UP000184148"/>
    </source>
</evidence>
<evidence type="ECO:0000259" key="6">
    <source>
        <dbReference type="Pfam" id="PF03717"/>
    </source>
</evidence>
<evidence type="ECO:0000256" key="3">
    <source>
        <dbReference type="ARBA" id="ARBA00023136"/>
    </source>
</evidence>
<reference evidence="8" key="1">
    <citation type="submission" date="2016-11" db="EMBL/GenBank/DDBJ databases">
        <authorList>
            <person name="Varghese N."/>
            <person name="Submissions S."/>
        </authorList>
    </citation>
    <scope>NUCLEOTIDE SEQUENCE [LARGE SCALE GENOMIC DNA]</scope>
    <source>
        <strain evidence="8">DSM 12395</strain>
    </source>
</reference>
<dbReference type="InterPro" id="IPR036138">
    <property type="entry name" value="PBP_dimer_sf"/>
</dbReference>
<keyword evidence="4" id="KW-0812">Transmembrane</keyword>
<dbReference type="SUPFAM" id="SSF56601">
    <property type="entry name" value="beta-lactamase/transpeptidase-like"/>
    <property type="match status" value="1"/>
</dbReference>
<dbReference type="PANTHER" id="PTHR30627">
    <property type="entry name" value="PEPTIDOGLYCAN D,D-TRANSPEPTIDASE"/>
    <property type="match status" value="1"/>
</dbReference>
<dbReference type="InterPro" id="IPR050515">
    <property type="entry name" value="Beta-lactam/transpept"/>
</dbReference>
<dbReference type="InterPro" id="IPR001460">
    <property type="entry name" value="PCN-bd_Tpept"/>
</dbReference>
<evidence type="ECO:0000256" key="1">
    <source>
        <dbReference type="ARBA" id="ARBA00004370"/>
    </source>
</evidence>
<dbReference type="Gene3D" id="3.40.710.10">
    <property type="entry name" value="DD-peptidase/beta-lactamase superfamily"/>
    <property type="match status" value="1"/>
</dbReference>
<proteinExistence type="inferred from homology"/>
<dbReference type="Pfam" id="PF03717">
    <property type="entry name" value="PBP_dimer"/>
    <property type="match status" value="1"/>
</dbReference>
<dbReference type="Pfam" id="PF00905">
    <property type="entry name" value="Transpeptidase"/>
    <property type="match status" value="1"/>
</dbReference>
<keyword evidence="4" id="KW-1133">Transmembrane helix</keyword>
<evidence type="ECO:0000256" key="4">
    <source>
        <dbReference type="SAM" id="Phobius"/>
    </source>
</evidence>
<dbReference type="GO" id="GO:0005886">
    <property type="term" value="C:plasma membrane"/>
    <property type="evidence" value="ECO:0007669"/>
    <property type="project" value="TreeGrafter"/>
</dbReference>
<dbReference type="GO" id="GO:0071555">
    <property type="term" value="P:cell wall organization"/>
    <property type="evidence" value="ECO:0007669"/>
    <property type="project" value="TreeGrafter"/>
</dbReference>
<dbReference type="EMBL" id="FQUY01000003">
    <property type="protein sequence ID" value="SHE58533.1"/>
    <property type="molecule type" value="Genomic_DNA"/>
</dbReference>
<feature type="transmembrane region" description="Helical" evidence="4">
    <location>
        <begin position="12"/>
        <end position="33"/>
    </location>
</feature>
<evidence type="ECO:0000259" key="5">
    <source>
        <dbReference type="Pfam" id="PF00905"/>
    </source>
</evidence>
<dbReference type="Gene3D" id="3.90.1310.10">
    <property type="entry name" value="Penicillin-binding protein 2a (Domain 2)"/>
    <property type="match status" value="1"/>
</dbReference>
<sequence>MTIFQQKRLVKTFYIIFFLFVPLIIHLGFIQLVHGDEYKQKALEQRTLKVALEEIPRGGIFDRSGEKTLTLGNREPRVVIFPEIILDKEEAAGKLGLILGRKPEELTRYFEGRACFLPFALDYRQVRQIKELGIPGIMAEEIYFRYGPAPLAAHVVGHLGPISNSHQLERLNNLGDKKYQLTDLVGKSGLEYFYESQLKAGESNRFAKAYVDVYRNLLAGLGIKRESHSETGRQDVITTIDLDIQKTVEKVMDQKVQRGAVVVMDARNGDLLAMASRPNFNPANIALSLSGHKDTFLDHCTALYQPGSIFKVVVAAAALEEGLVKPTDTFVCLGEKDHLISCWHKPGHGPITFEEAFAQSCNPVFAELGLKLGSVKLISYARAFGLESQTIIGYPVPRDKRQNLSLIGEPYNLVNSSIGQGPVLTSPVQLTAMMNAIVNNGVYIEPRLVKGLRDEKGRFTNHFPMGSSHKVISCETARELKRLLSLVTTRGVGKEAMVPDYGTAGKTGSAELTGGSKKVNAWFCGFAPFDKPRYIVTVLVEEGISGGATAAPVFREIVEGILLPPH</sequence>
<comment type="similarity">
    <text evidence="2">Belongs to the transpeptidase family.</text>
</comment>
<comment type="subcellular location">
    <subcellularLocation>
        <location evidence="1">Membrane</location>
    </subcellularLocation>
</comment>
<dbReference type="Proteomes" id="UP000184148">
    <property type="component" value="Unassembled WGS sequence"/>
</dbReference>
<feature type="domain" description="Penicillin-binding protein dimerisation" evidence="6">
    <location>
        <begin position="56"/>
        <end position="202"/>
    </location>
</feature>
<dbReference type="InterPro" id="IPR012338">
    <property type="entry name" value="Beta-lactam/transpept-like"/>
</dbReference>
<keyword evidence="8" id="KW-1185">Reference proteome</keyword>
<evidence type="ECO:0000256" key="2">
    <source>
        <dbReference type="ARBA" id="ARBA00007171"/>
    </source>
</evidence>
<accession>A0A1M4UPL4</accession>
<dbReference type="RefSeq" id="WP_073235815.1">
    <property type="nucleotide sequence ID" value="NZ_FQUY01000003.1"/>
</dbReference>
<dbReference type="InterPro" id="IPR005311">
    <property type="entry name" value="PBP_dimer"/>
</dbReference>
<gene>
    <name evidence="7" type="ORF">SAMN02745133_00717</name>
</gene>
<dbReference type="AlphaFoldDB" id="A0A1M4UPL4"/>